<dbReference type="EMBL" id="ODYU01008924">
    <property type="protein sequence ID" value="SOQ52928.1"/>
    <property type="molecule type" value="Genomic_DNA"/>
</dbReference>
<protein>
    <submittedName>
        <fullName evidence="1">SFRICE_036236</fullName>
    </submittedName>
</protein>
<evidence type="ECO:0000313" key="1">
    <source>
        <dbReference type="EMBL" id="SOQ52928.1"/>
    </source>
</evidence>
<sequence length="105" mass="11798">MKRLPHWSSDRNCDGWTRGLGFDSRVGQSSVNWHRFFSSIENSETGSVVLGAADYLCSGSCFYQCFGSKSKSRDRVVLVQRFKEESDLSARSFVEVDKSEGNGPF</sequence>
<dbReference type="AlphaFoldDB" id="A0A2H1WIN9"/>
<accession>A0A2H1WIN9</accession>
<organism evidence="1">
    <name type="scientific">Spodoptera frugiperda</name>
    <name type="common">Fall armyworm</name>
    <dbReference type="NCBI Taxonomy" id="7108"/>
    <lineage>
        <taxon>Eukaryota</taxon>
        <taxon>Metazoa</taxon>
        <taxon>Ecdysozoa</taxon>
        <taxon>Arthropoda</taxon>
        <taxon>Hexapoda</taxon>
        <taxon>Insecta</taxon>
        <taxon>Pterygota</taxon>
        <taxon>Neoptera</taxon>
        <taxon>Endopterygota</taxon>
        <taxon>Lepidoptera</taxon>
        <taxon>Glossata</taxon>
        <taxon>Ditrysia</taxon>
        <taxon>Noctuoidea</taxon>
        <taxon>Noctuidae</taxon>
        <taxon>Amphipyrinae</taxon>
        <taxon>Spodoptera</taxon>
    </lineage>
</organism>
<reference evidence="1" key="1">
    <citation type="submission" date="2016-07" db="EMBL/GenBank/DDBJ databases">
        <authorList>
            <person name="Bretaudeau A."/>
        </authorList>
    </citation>
    <scope>NUCLEOTIDE SEQUENCE</scope>
    <source>
        <strain evidence="1">Rice</strain>
        <tissue evidence="1">Whole body</tissue>
    </source>
</reference>
<proteinExistence type="predicted"/>
<gene>
    <name evidence="1" type="ORF">SFRICE_036236</name>
</gene>
<name>A0A2H1WIN9_SPOFR</name>